<organism evidence="1 2">
    <name type="scientific">Adineta steineri</name>
    <dbReference type="NCBI Taxonomy" id="433720"/>
    <lineage>
        <taxon>Eukaryota</taxon>
        <taxon>Metazoa</taxon>
        <taxon>Spiralia</taxon>
        <taxon>Gnathifera</taxon>
        <taxon>Rotifera</taxon>
        <taxon>Eurotatoria</taxon>
        <taxon>Bdelloidea</taxon>
        <taxon>Adinetida</taxon>
        <taxon>Adinetidae</taxon>
        <taxon>Adineta</taxon>
    </lineage>
</organism>
<comment type="caution">
    <text evidence="1">The sequence shown here is derived from an EMBL/GenBank/DDBJ whole genome shotgun (WGS) entry which is preliminary data.</text>
</comment>
<sequence>LLRRQVSHRLGSGLEDALAIKVIIFLLA</sequence>
<feature type="non-terminal residue" evidence="1">
    <location>
        <position position="1"/>
    </location>
</feature>
<name>A0A820SJR4_9BILA</name>
<dbReference type="Proteomes" id="UP000663868">
    <property type="component" value="Unassembled WGS sequence"/>
</dbReference>
<protein>
    <submittedName>
        <fullName evidence="1">Uncharacterized protein</fullName>
    </submittedName>
</protein>
<evidence type="ECO:0000313" key="2">
    <source>
        <dbReference type="Proteomes" id="UP000663868"/>
    </source>
</evidence>
<reference evidence="1" key="1">
    <citation type="submission" date="2021-02" db="EMBL/GenBank/DDBJ databases">
        <authorList>
            <person name="Nowell W R."/>
        </authorList>
    </citation>
    <scope>NUCLEOTIDE SEQUENCE</scope>
</reference>
<accession>A0A820SJR4</accession>
<proteinExistence type="predicted"/>
<dbReference type="EMBL" id="CAJOBB010031539">
    <property type="protein sequence ID" value="CAF4451609.1"/>
    <property type="molecule type" value="Genomic_DNA"/>
</dbReference>
<gene>
    <name evidence="1" type="ORF">KXQ929_LOCUS53987</name>
</gene>
<dbReference type="AlphaFoldDB" id="A0A820SJR4"/>
<evidence type="ECO:0000313" key="1">
    <source>
        <dbReference type="EMBL" id="CAF4451609.1"/>
    </source>
</evidence>